<dbReference type="OrthoDB" id="1770549at2"/>
<keyword evidence="2" id="KW-1185">Reference proteome</keyword>
<dbReference type="Proteomes" id="UP000236311">
    <property type="component" value="Unassembled WGS sequence"/>
</dbReference>
<name>A0A2K4ZR05_9FIRM</name>
<accession>A0A2K4ZR05</accession>
<protein>
    <submittedName>
        <fullName evidence="1">Uncharacterized protein</fullName>
    </submittedName>
</protein>
<dbReference type="EMBL" id="OFSM01000092">
    <property type="protein sequence ID" value="SOY32899.1"/>
    <property type="molecule type" value="Genomic_DNA"/>
</dbReference>
<evidence type="ECO:0000313" key="2">
    <source>
        <dbReference type="Proteomes" id="UP000236311"/>
    </source>
</evidence>
<proteinExistence type="predicted"/>
<gene>
    <name evidence="1" type="ORF">AMURIS_05667</name>
</gene>
<sequence length="63" mass="7589">MNMCTVKEIREAIREDCRSQRNMETIEIDRIFQTLTFPQLESLFDKPPMPPVFHRYRKKSASK</sequence>
<evidence type="ECO:0000313" key="1">
    <source>
        <dbReference type="EMBL" id="SOY32899.1"/>
    </source>
</evidence>
<organism evidence="1 2">
    <name type="scientific">Acetatifactor muris</name>
    <dbReference type="NCBI Taxonomy" id="879566"/>
    <lineage>
        <taxon>Bacteria</taxon>
        <taxon>Bacillati</taxon>
        <taxon>Bacillota</taxon>
        <taxon>Clostridia</taxon>
        <taxon>Lachnospirales</taxon>
        <taxon>Lachnospiraceae</taxon>
        <taxon>Acetatifactor</taxon>
    </lineage>
</organism>
<reference evidence="1 2" key="1">
    <citation type="submission" date="2018-01" db="EMBL/GenBank/DDBJ databases">
        <authorList>
            <person name="Gaut B.S."/>
            <person name="Morton B.R."/>
            <person name="Clegg M.T."/>
            <person name="Duvall M.R."/>
        </authorList>
    </citation>
    <scope>NUCLEOTIDE SEQUENCE [LARGE SCALE GENOMIC DNA]</scope>
    <source>
        <strain evidence="1">GP69</strain>
    </source>
</reference>
<dbReference type="AlphaFoldDB" id="A0A2K4ZR05"/>